<keyword evidence="2" id="KW-0012">Acyltransferase</keyword>
<evidence type="ECO:0000256" key="1">
    <source>
        <dbReference type="ARBA" id="ARBA00022679"/>
    </source>
</evidence>
<dbReference type="SUPFAM" id="SSF55729">
    <property type="entry name" value="Acyl-CoA N-acyltransferases (Nat)"/>
    <property type="match status" value="1"/>
</dbReference>
<dbReference type="InterPro" id="IPR050832">
    <property type="entry name" value="Bact_Acetyltransf"/>
</dbReference>
<dbReference type="RefSeq" id="WP_119532123.1">
    <property type="nucleotide sequence ID" value="NZ_QXTF01000001.1"/>
</dbReference>
<dbReference type="OrthoDB" id="143110at2"/>
<name>A0A418Q345_9SPHN</name>
<evidence type="ECO:0000259" key="3">
    <source>
        <dbReference type="PROSITE" id="PS51186"/>
    </source>
</evidence>
<evidence type="ECO:0000313" key="4">
    <source>
        <dbReference type="EMBL" id="RIX32307.1"/>
    </source>
</evidence>
<dbReference type="InterPro" id="IPR016181">
    <property type="entry name" value="Acyl_CoA_acyltransferase"/>
</dbReference>
<dbReference type="PANTHER" id="PTHR43877">
    <property type="entry name" value="AMINOALKYLPHOSPHONATE N-ACETYLTRANSFERASE-RELATED-RELATED"/>
    <property type="match status" value="1"/>
</dbReference>
<keyword evidence="1 4" id="KW-0808">Transferase</keyword>
<keyword evidence="5" id="KW-1185">Reference proteome</keyword>
<gene>
    <name evidence="4" type="ORF">D3M59_04945</name>
</gene>
<dbReference type="Gene3D" id="3.40.630.30">
    <property type="match status" value="1"/>
</dbReference>
<proteinExistence type="predicted"/>
<dbReference type="PROSITE" id="PS51186">
    <property type="entry name" value="GNAT"/>
    <property type="match status" value="1"/>
</dbReference>
<accession>A0A418Q345</accession>
<dbReference type="InterPro" id="IPR000182">
    <property type="entry name" value="GNAT_dom"/>
</dbReference>
<reference evidence="4 5" key="1">
    <citation type="submission" date="2018-09" db="EMBL/GenBank/DDBJ databases">
        <title>Sphingomonas sp. DAC4.</title>
        <authorList>
            <person name="Seo T."/>
        </authorList>
    </citation>
    <scope>NUCLEOTIDE SEQUENCE [LARGE SCALE GENOMIC DNA]</scope>
    <source>
        <strain evidence="4 5">DAC4</strain>
    </source>
</reference>
<evidence type="ECO:0000256" key="2">
    <source>
        <dbReference type="ARBA" id="ARBA00023315"/>
    </source>
</evidence>
<dbReference type="EMBL" id="QXTF01000001">
    <property type="protein sequence ID" value="RIX32307.1"/>
    <property type="molecule type" value="Genomic_DNA"/>
</dbReference>
<organism evidence="4 5">
    <name type="scientific">Sphingomonas edaphi</name>
    <dbReference type="NCBI Taxonomy" id="2315689"/>
    <lineage>
        <taxon>Bacteria</taxon>
        <taxon>Pseudomonadati</taxon>
        <taxon>Pseudomonadota</taxon>
        <taxon>Alphaproteobacteria</taxon>
        <taxon>Sphingomonadales</taxon>
        <taxon>Sphingomonadaceae</taxon>
        <taxon>Sphingomonas</taxon>
    </lineage>
</organism>
<dbReference type="AlphaFoldDB" id="A0A418Q345"/>
<evidence type="ECO:0000313" key="5">
    <source>
        <dbReference type="Proteomes" id="UP000285023"/>
    </source>
</evidence>
<dbReference type="Proteomes" id="UP000285023">
    <property type="component" value="Unassembled WGS sequence"/>
</dbReference>
<dbReference type="CDD" id="cd04301">
    <property type="entry name" value="NAT_SF"/>
    <property type="match status" value="1"/>
</dbReference>
<sequence>MTVTYRTAITADAAALATIGADTFIATFGHLYDPADLAIFLKSHSVEAWAKELNDRAFEVRVAELGGRLVGYAKLGPPHLPFEPRGEAAELRQLYVIEEVKGQGVARALIDWVIERARDRRADHLYLSVFTDNHRARRFYEKLGFEAEGTYAFMVGNHADEDIVMRLKL</sequence>
<comment type="caution">
    <text evidence="4">The sequence shown here is derived from an EMBL/GenBank/DDBJ whole genome shotgun (WGS) entry which is preliminary data.</text>
</comment>
<protein>
    <submittedName>
        <fullName evidence="4">GNAT family N-acetyltransferase</fullName>
    </submittedName>
</protein>
<feature type="domain" description="N-acetyltransferase" evidence="3">
    <location>
        <begin position="3"/>
        <end position="169"/>
    </location>
</feature>
<dbReference type="GO" id="GO:0016747">
    <property type="term" value="F:acyltransferase activity, transferring groups other than amino-acyl groups"/>
    <property type="evidence" value="ECO:0007669"/>
    <property type="project" value="InterPro"/>
</dbReference>
<dbReference type="Pfam" id="PF00583">
    <property type="entry name" value="Acetyltransf_1"/>
    <property type="match status" value="1"/>
</dbReference>